<dbReference type="KEGG" id="gtn:GTNG_3333"/>
<dbReference type="InterPro" id="IPR019676">
    <property type="entry name" value="DUF2529"/>
</dbReference>
<evidence type="ECO:0000256" key="1">
    <source>
        <dbReference type="SAM" id="Phobius"/>
    </source>
</evidence>
<feature type="transmembrane region" description="Helical" evidence="1">
    <location>
        <begin position="45"/>
        <end position="63"/>
    </location>
</feature>
<evidence type="ECO:0000313" key="4">
    <source>
        <dbReference type="Proteomes" id="UP000001578"/>
    </source>
</evidence>
<accession>A4ITL8</accession>
<dbReference type="Pfam" id="PF10740">
    <property type="entry name" value="DUF2529"/>
    <property type="match status" value="1"/>
</dbReference>
<proteinExistence type="predicted"/>
<sequence length="243" mass="26866">MSHIFRVETLRLTKCGCHIGRRLSKFCSPRLCTSIPFFSLLMFRIFRTYFLLAFLAICAFCIITSKGGRTMKILTTQTIGLLQKITADEELALEDGARLLAQAAIGDGRIWLYGTGELDAVVTAALLGPDSLPKAARLEPEAADDWNETDRALVFARFSNDEEAIRLVEQLQARGVDTVAVATLVKDEPGLADIAAIHIDSKLSRPLVPTEDGRRIAMPTVVTASFIYYGLLVLLDEILEEYK</sequence>
<feature type="domain" description="DUF2529" evidence="2">
    <location>
        <begin position="71"/>
        <end position="239"/>
    </location>
</feature>
<dbReference type="EMBL" id="CP000557">
    <property type="protein sequence ID" value="ABO68672.1"/>
    <property type="molecule type" value="Genomic_DNA"/>
</dbReference>
<dbReference type="Gene3D" id="3.40.50.10490">
    <property type="entry name" value="Glucose-6-phosphate isomerase like protein, domain 1"/>
    <property type="match status" value="1"/>
</dbReference>
<organism evidence="3 4">
    <name type="scientific">Geobacillus thermodenitrificans (strain NG80-2)</name>
    <dbReference type="NCBI Taxonomy" id="420246"/>
    <lineage>
        <taxon>Bacteria</taxon>
        <taxon>Bacillati</taxon>
        <taxon>Bacillota</taxon>
        <taxon>Bacilli</taxon>
        <taxon>Bacillales</taxon>
        <taxon>Anoxybacillaceae</taxon>
        <taxon>Geobacillus</taxon>
    </lineage>
</organism>
<dbReference type="HOGENOM" id="CLU_099800_0_0_9"/>
<gene>
    <name evidence="3" type="ordered locus">GTNG_3333</name>
</gene>
<evidence type="ECO:0000259" key="2">
    <source>
        <dbReference type="Pfam" id="PF10740"/>
    </source>
</evidence>
<dbReference type="Proteomes" id="UP000001578">
    <property type="component" value="Chromosome"/>
</dbReference>
<dbReference type="eggNOG" id="COG4821">
    <property type="taxonomic scope" value="Bacteria"/>
</dbReference>
<dbReference type="AlphaFoldDB" id="A4ITL8"/>
<protein>
    <recommendedName>
        <fullName evidence="2">DUF2529 domain-containing protein</fullName>
    </recommendedName>
</protein>
<reference evidence="3 4" key="1">
    <citation type="journal article" date="2007" name="Proc. Natl. Acad. Sci. U.S.A.">
        <title>Genome and proteome of long-chain alkane degrading Geobacillus thermodenitrificans NG80-2 isolated from a deep-subsurface oil reservoir.</title>
        <authorList>
            <person name="Feng L."/>
            <person name="Wang W."/>
            <person name="Cheng J."/>
            <person name="Ren Y."/>
            <person name="Zhao G."/>
            <person name="Gao C."/>
            <person name="Tang Y."/>
            <person name="Liu X."/>
            <person name="Han W."/>
            <person name="Peng X."/>
            <person name="Liu R."/>
            <person name="Wang L."/>
        </authorList>
    </citation>
    <scope>NUCLEOTIDE SEQUENCE [LARGE SCALE GENOMIC DNA]</scope>
    <source>
        <strain evidence="3 4">NG80-2</strain>
    </source>
</reference>
<keyword evidence="1" id="KW-1133">Transmembrane helix</keyword>
<evidence type="ECO:0000313" key="3">
    <source>
        <dbReference type="EMBL" id="ABO68672.1"/>
    </source>
</evidence>
<keyword evidence="1" id="KW-0812">Transmembrane</keyword>
<keyword evidence="1" id="KW-0472">Membrane</keyword>
<name>A4ITL8_GEOTN</name>